<dbReference type="Gene3D" id="1.10.540.10">
    <property type="entry name" value="Acyl-CoA dehydrogenase/oxidase, N-terminal domain"/>
    <property type="match status" value="1"/>
</dbReference>
<keyword evidence="3 5" id="KW-0285">Flavoprotein</keyword>
<dbReference type="EC" id="1.-.-.-" evidence="10"/>
<dbReference type="GO" id="GO:0016491">
    <property type="term" value="F:oxidoreductase activity"/>
    <property type="evidence" value="ECO:0007669"/>
    <property type="project" value="UniProtKB-KW"/>
</dbReference>
<dbReference type="InterPro" id="IPR013786">
    <property type="entry name" value="AcylCoA_DH/ox_N"/>
</dbReference>
<dbReference type="InterPro" id="IPR009075">
    <property type="entry name" value="AcylCo_DH/oxidase_C"/>
</dbReference>
<dbReference type="InterPro" id="IPR037069">
    <property type="entry name" value="AcylCoA_DH/ox_N_sf"/>
</dbReference>
<evidence type="ECO:0000259" key="7">
    <source>
        <dbReference type="Pfam" id="PF00441"/>
    </source>
</evidence>
<dbReference type="PANTHER" id="PTHR43884:SF9">
    <property type="entry name" value="COMPLEX I ASSEMBLY FACTOR ACAD9, MITOCHONDRIAL"/>
    <property type="match status" value="1"/>
</dbReference>
<feature type="domain" description="Acyl-CoA dehydrogenase/oxidase N-terminal" evidence="9">
    <location>
        <begin position="73"/>
        <end position="176"/>
    </location>
</feature>
<feature type="region of interest" description="Disordered" evidence="6">
    <location>
        <begin position="29"/>
        <end position="68"/>
    </location>
</feature>
<evidence type="ECO:0000256" key="1">
    <source>
        <dbReference type="ARBA" id="ARBA00001974"/>
    </source>
</evidence>
<evidence type="ECO:0000259" key="9">
    <source>
        <dbReference type="Pfam" id="PF02771"/>
    </source>
</evidence>
<dbReference type="Pfam" id="PF00441">
    <property type="entry name" value="Acyl-CoA_dh_1"/>
    <property type="match status" value="1"/>
</dbReference>
<dbReference type="InterPro" id="IPR006091">
    <property type="entry name" value="Acyl-CoA_Oxase/DH_mid-dom"/>
</dbReference>
<dbReference type="Pfam" id="PF02771">
    <property type="entry name" value="Acyl-CoA_dh_N"/>
    <property type="match status" value="1"/>
</dbReference>
<evidence type="ECO:0000256" key="5">
    <source>
        <dbReference type="RuleBase" id="RU362125"/>
    </source>
</evidence>
<reference evidence="10 11" key="1">
    <citation type="submission" date="2023-10" db="EMBL/GenBank/DDBJ databases">
        <title>Saccharopolyspora sp. nov., isolated from mangrove soil.</title>
        <authorList>
            <person name="Lu Y."/>
            <person name="Liu W."/>
        </authorList>
    </citation>
    <scope>NUCLEOTIDE SEQUENCE [LARGE SCALE GENOMIC DNA]</scope>
    <source>
        <strain evidence="10 11">S2-29</strain>
    </source>
</reference>
<evidence type="ECO:0000259" key="8">
    <source>
        <dbReference type="Pfam" id="PF02770"/>
    </source>
</evidence>
<dbReference type="Gene3D" id="1.20.140.10">
    <property type="entry name" value="Butyryl-CoA Dehydrogenase, subunit A, domain 3"/>
    <property type="match status" value="1"/>
</dbReference>
<evidence type="ECO:0000256" key="3">
    <source>
        <dbReference type="ARBA" id="ARBA00022630"/>
    </source>
</evidence>
<accession>A0ABU6AHS8</accession>
<dbReference type="Proteomes" id="UP001327093">
    <property type="component" value="Unassembled WGS sequence"/>
</dbReference>
<dbReference type="Gene3D" id="2.40.110.10">
    <property type="entry name" value="Butyryl-CoA Dehydrogenase, subunit A, domain 2"/>
    <property type="match status" value="1"/>
</dbReference>
<dbReference type="SUPFAM" id="SSF56645">
    <property type="entry name" value="Acyl-CoA dehydrogenase NM domain-like"/>
    <property type="match status" value="1"/>
</dbReference>
<evidence type="ECO:0000256" key="6">
    <source>
        <dbReference type="SAM" id="MobiDB-lite"/>
    </source>
</evidence>
<gene>
    <name evidence="10" type="ORF">R4I43_27185</name>
</gene>
<evidence type="ECO:0000313" key="10">
    <source>
        <dbReference type="EMBL" id="MEB3371095.1"/>
    </source>
</evidence>
<dbReference type="EMBL" id="JAWLNX010000024">
    <property type="protein sequence ID" value="MEB3371095.1"/>
    <property type="molecule type" value="Genomic_DNA"/>
</dbReference>
<comment type="cofactor">
    <cofactor evidence="1 5">
        <name>FAD</name>
        <dbReference type="ChEBI" id="CHEBI:57692"/>
    </cofactor>
</comment>
<dbReference type="RefSeq" id="WP_324268534.1">
    <property type="nucleotide sequence ID" value="NZ_JAWLNX010000024.1"/>
</dbReference>
<comment type="caution">
    <text evidence="10">The sequence shown here is derived from an EMBL/GenBank/DDBJ whole genome shotgun (WGS) entry which is preliminary data.</text>
</comment>
<dbReference type="Pfam" id="PF02770">
    <property type="entry name" value="Acyl-CoA_dh_M"/>
    <property type="match status" value="1"/>
</dbReference>
<feature type="domain" description="Acyl-CoA oxidase/dehydrogenase middle" evidence="8">
    <location>
        <begin position="183"/>
        <end position="277"/>
    </location>
</feature>
<keyword evidence="4 5" id="KW-0274">FAD</keyword>
<dbReference type="InterPro" id="IPR009100">
    <property type="entry name" value="AcylCoA_DH/oxidase_NM_dom_sf"/>
</dbReference>
<proteinExistence type="inferred from homology"/>
<sequence length="574" mass="63305">MGWPFHLSGTNETTNAVIHPRRIPGVRPVRRSERAQIRHVRERTPSREPFQEGPIGMESTNSGSAHPGAASEMLDFLRRYSREQLDSRRMDERRGFHLSLIPDLANAGLLGLQIPKRYQGQELSHSDTIKVWRQAGAIDCNLLILLAVHNTLGVPPVQHFAREDVRSAVLPELAQGRRLVTSAVSEPSMGSHVRAITSTATKRPDGSYVINGGKQWISLGADAHYVNLFARLTDENDQDAGVTGFLVDTSSPGFVRGPEVITLGLKAVPQNSLSLENLHVPAEGLLGEEGEGLAAAKTAFTQGRLMLATGALGAAMRALELTQRFARRREVATGNLAENGRIQQIIAESVAATQAVETLVEHMADRLDSGRDVPEPFYFAAKILGCELMWQVVDRCVQLLGARGFVDTNVVGQFYRDYRLFRIFEGTTEAITVYLGSMVLKQPQQFLSIFDDFDVDPKLAEYVSRIDKLTTTTTTGGQQRHILAGQIGELVCWAIMAVLTADGRNRSAMSAHTASWSEQQLVGKLRTAEESRPFVELPTVDELARHIDFEASIGNVEQRRPGIQHDLDLLLRRG</sequence>
<dbReference type="CDD" id="cd00567">
    <property type="entry name" value="ACAD"/>
    <property type="match status" value="1"/>
</dbReference>
<comment type="similarity">
    <text evidence="2 5">Belongs to the acyl-CoA dehydrogenase family.</text>
</comment>
<keyword evidence="11" id="KW-1185">Reference proteome</keyword>
<protein>
    <submittedName>
        <fullName evidence="10">Acyl-CoA dehydrogenase family protein</fullName>
        <ecNumber evidence="10">1.-.-.-</ecNumber>
    </submittedName>
</protein>
<organism evidence="10 11">
    <name type="scientific">Saccharopolyspora mangrovi</name>
    <dbReference type="NCBI Taxonomy" id="3082379"/>
    <lineage>
        <taxon>Bacteria</taxon>
        <taxon>Bacillati</taxon>
        <taxon>Actinomycetota</taxon>
        <taxon>Actinomycetes</taxon>
        <taxon>Pseudonocardiales</taxon>
        <taxon>Pseudonocardiaceae</taxon>
        <taxon>Saccharopolyspora</taxon>
    </lineage>
</organism>
<dbReference type="InterPro" id="IPR036250">
    <property type="entry name" value="AcylCo_DH-like_C"/>
</dbReference>
<feature type="domain" description="Acyl-CoA dehydrogenase/oxidase C-terminal" evidence="7">
    <location>
        <begin position="290"/>
        <end position="430"/>
    </location>
</feature>
<dbReference type="PANTHER" id="PTHR43884">
    <property type="entry name" value="ACYL-COA DEHYDROGENASE"/>
    <property type="match status" value="1"/>
</dbReference>
<dbReference type="SUPFAM" id="SSF47203">
    <property type="entry name" value="Acyl-CoA dehydrogenase C-terminal domain-like"/>
    <property type="match status" value="1"/>
</dbReference>
<evidence type="ECO:0000256" key="2">
    <source>
        <dbReference type="ARBA" id="ARBA00009347"/>
    </source>
</evidence>
<evidence type="ECO:0000256" key="4">
    <source>
        <dbReference type="ARBA" id="ARBA00022827"/>
    </source>
</evidence>
<evidence type="ECO:0000313" key="11">
    <source>
        <dbReference type="Proteomes" id="UP001327093"/>
    </source>
</evidence>
<keyword evidence="5 10" id="KW-0560">Oxidoreductase</keyword>
<dbReference type="InterPro" id="IPR046373">
    <property type="entry name" value="Acyl-CoA_Oxase/DH_mid-dom_sf"/>
</dbReference>
<name>A0ABU6AHS8_9PSEU</name>